<organism evidence="1 2">
    <name type="scientific">Knipowitschia caucasica</name>
    <name type="common">Caucasian dwarf goby</name>
    <name type="synonym">Pomatoschistus caucasicus</name>
    <dbReference type="NCBI Taxonomy" id="637954"/>
    <lineage>
        <taxon>Eukaryota</taxon>
        <taxon>Metazoa</taxon>
        <taxon>Chordata</taxon>
        <taxon>Craniata</taxon>
        <taxon>Vertebrata</taxon>
        <taxon>Euteleostomi</taxon>
        <taxon>Actinopterygii</taxon>
        <taxon>Neopterygii</taxon>
        <taxon>Teleostei</taxon>
        <taxon>Neoteleostei</taxon>
        <taxon>Acanthomorphata</taxon>
        <taxon>Gobiaria</taxon>
        <taxon>Gobiiformes</taxon>
        <taxon>Gobioidei</taxon>
        <taxon>Gobiidae</taxon>
        <taxon>Gobiinae</taxon>
        <taxon>Knipowitschia</taxon>
    </lineage>
</organism>
<sequence>MGAGQIGILLRQDIWHLTVTPPHLSAPSAACAGAGSNVDILCVCLLSVIWCQGFRRPPPLSQALSGAPGSDWQALEVERRCGPQRSVSLPVR</sequence>
<dbReference type="EMBL" id="OZ035838">
    <property type="protein sequence ID" value="CAL1584407.1"/>
    <property type="molecule type" value="Genomic_DNA"/>
</dbReference>
<evidence type="ECO:0000313" key="1">
    <source>
        <dbReference type="EMBL" id="CAL1584407.1"/>
    </source>
</evidence>
<reference evidence="1 2" key="1">
    <citation type="submission" date="2024-04" db="EMBL/GenBank/DDBJ databases">
        <authorList>
            <person name="Waldvogel A.-M."/>
            <person name="Schoenle A."/>
        </authorList>
    </citation>
    <scope>NUCLEOTIDE SEQUENCE [LARGE SCALE GENOMIC DNA]</scope>
</reference>
<evidence type="ECO:0000313" key="2">
    <source>
        <dbReference type="Proteomes" id="UP001497482"/>
    </source>
</evidence>
<accession>A0AAV2K8E4</accession>
<name>A0AAV2K8E4_KNICA</name>
<proteinExistence type="predicted"/>
<protein>
    <submittedName>
        <fullName evidence="1">Uncharacterized protein</fullName>
    </submittedName>
</protein>
<keyword evidence="2" id="KW-1185">Reference proteome</keyword>
<dbReference type="AlphaFoldDB" id="A0AAV2K8E4"/>
<gene>
    <name evidence="1" type="ORF">KC01_LOCUS14759</name>
</gene>
<dbReference type="Proteomes" id="UP001497482">
    <property type="component" value="Chromosome 16"/>
</dbReference>